<comment type="subcellular location">
    <subcellularLocation>
        <location evidence="1">Cytoplasm</location>
    </subcellularLocation>
</comment>
<evidence type="ECO:0000256" key="11">
    <source>
        <dbReference type="ARBA" id="ARBA00031350"/>
    </source>
</evidence>
<evidence type="ECO:0000256" key="9">
    <source>
        <dbReference type="ARBA" id="ARBA00030757"/>
    </source>
</evidence>
<dbReference type="AlphaFoldDB" id="A0A7U3URK8"/>
<name>A0A7U3URK8_9ACTN</name>
<dbReference type="Gene3D" id="3.40.50.150">
    <property type="entry name" value="Vaccinia Virus protein VP39"/>
    <property type="match status" value="1"/>
</dbReference>
<organism evidence="12 13">
    <name type="scientific">Actinacidiphila reveromycinica</name>
    <dbReference type="NCBI Taxonomy" id="659352"/>
    <lineage>
        <taxon>Bacteria</taxon>
        <taxon>Bacillati</taxon>
        <taxon>Actinomycetota</taxon>
        <taxon>Actinomycetes</taxon>
        <taxon>Kitasatosporales</taxon>
        <taxon>Streptomycetaceae</taxon>
        <taxon>Actinacidiphila</taxon>
    </lineage>
</organism>
<dbReference type="EMBL" id="AP018365">
    <property type="protein sequence ID" value="BBA99060.1"/>
    <property type="molecule type" value="Genomic_DNA"/>
</dbReference>
<protein>
    <recommendedName>
        <fullName evidence="4">Protein-L-isoaspartate O-methyltransferase</fullName>
        <ecNumber evidence="3">2.1.1.77</ecNumber>
    </recommendedName>
    <alternativeName>
        <fullName evidence="11">L-isoaspartyl protein carboxyl methyltransferase</fullName>
    </alternativeName>
    <alternativeName>
        <fullName evidence="9">Protein L-isoaspartyl methyltransferase</fullName>
    </alternativeName>
    <alternativeName>
        <fullName evidence="10">Protein-beta-aspartate methyltransferase</fullName>
    </alternativeName>
</protein>
<dbReference type="CDD" id="cd02440">
    <property type="entry name" value="AdoMet_MTases"/>
    <property type="match status" value="1"/>
</dbReference>
<sequence length="556" mass="59435">MRLGTRMMTAAGQDFYEQGDIWAQVAEHRTDAGAPQPGTPTLTVVQLLVTAASDSPGSPLTLTPDWPTAFEDAGRALAGLAQQGALTRGLRAILTDHLLFAFNRLGIPAQHQDLLATAASKVIFHRQPAADDTPYGSRNDHVQPLTVKTVTTDMTDQTTTEPQRLREALVAFIDRLGTFRTPEVKAAFRSVPRHLFLPGVDLATAYARKAVVTKRAADGTAVSSASGPNIVATMLEQLQAAPGHRVLEIGAATGINAALLTELVGPTGHVTSIELDDDLAEGARTHLAAAGYGQVEVVCGDGALGHPAGAPYDRIEVTAGAWDISAAWWQQLALGGRIVVPLRLHGSGLTRSLAFDRTEEHRMRSINAAVCGFVPMRGASEMGERHVRLADDVILKLDADDLPDEPALAQALTHRAHQQWTGIRVRHEEPAAHLDLWLATIDSDLSFGRLSIGPEAHTLGLAAPAIRWAGATLYDGGTISYLTTRPIDDGTDELGLITHGPDSNKLNSQAVQLLNRWSAERPAQPVITAYPAATPDDQLAPGARLTRPDTRLTISW</sequence>
<reference evidence="12 13" key="3">
    <citation type="journal article" date="2011" name="Nat. Chem. Biol.">
        <title>Reveromycin A biosynthesis uses RevG and RevJ for stereospecific spiroacetal formation.</title>
        <authorList>
            <person name="Takahashi S."/>
            <person name="Toyoda A."/>
            <person name="Sekiyama Y."/>
            <person name="Takagi H."/>
            <person name="Nogawa T."/>
            <person name="Uramoto M."/>
            <person name="Suzuki R."/>
            <person name="Koshino H."/>
            <person name="Kumano T."/>
            <person name="Panthee S."/>
            <person name="Dairi T."/>
            <person name="Ishikawa J."/>
            <person name="Ikeda H."/>
            <person name="Sakaki Y."/>
            <person name="Osada H."/>
        </authorList>
    </citation>
    <scope>NUCLEOTIDE SEQUENCE [LARGE SCALE GENOMIC DNA]</scope>
    <source>
        <strain evidence="12 13">SN-593</strain>
    </source>
</reference>
<dbReference type="RefSeq" id="WP_202235097.1">
    <property type="nucleotide sequence ID" value="NZ_AP018365.1"/>
</dbReference>
<reference evidence="12 13" key="4">
    <citation type="journal article" date="2020" name="Sci. Rep.">
        <title>beta-carboline chemical signals induce reveromycin production through a LuxR family regulator in Streptomyces sp. SN-593.</title>
        <authorList>
            <person name="Panthee S."/>
            <person name="Kito N."/>
            <person name="Hayashi T."/>
            <person name="Shimizu T."/>
            <person name="Ishikawa J."/>
            <person name="Hamamoto H."/>
            <person name="Osada H."/>
            <person name="Takahashi S."/>
        </authorList>
    </citation>
    <scope>NUCLEOTIDE SEQUENCE [LARGE SCALE GENOMIC DNA]</scope>
    <source>
        <strain evidence="12 13">SN-593</strain>
    </source>
</reference>
<dbReference type="Proteomes" id="UP000595703">
    <property type="component" value="Chromosome"/>
</dbReference>
<keyword evidence="13" id="KW-1185">Reference proteome</keyword>
<reference evidence="12 13" key="1">
    <citation type="journal article" date="2010" name="J. Bacteriol.">
        <title>Biochemical characterization of a novel indole prenyltransferase from Streptomyces sp. SN-593.</title>
        <authorList>
            <person name="Takahashi S."/>
            <person name="Takagi H."/>
            <person name="Toyoda A."/>
            <person name="Uramoto M."/>
            <person name="Nogawa T."/>
            <person name="Ueki M."/>
            <person name="Sakaki Y."/>
            <person name="Osada H."/>
        </authorList>
    </citation>
    <scope>NUCLEOTIDE SEQUENCE [LARGE SCALE GENOMIC DNA]</scope>
    <source>
        <strain evidence="12 13">SN-593</strain>
    </source>
</reference>
<accession>A0A7U3URK8</accession>
<evidence type="ECO:0000256" key="5">
    <source>
        <dbReference type="ARBA" id="ARBA00022490"/>
    </source>
</evidence>
<dbReference type="GO" id="GO:0004719">
    <property type="term" value="F:protein-L-isoaspartate (D-aspartate) O-methyltransferase activity"/>
    <property type="evidence" value="ECO:0007669"/>
    <property type="project" value="UniProtKB-EC"/>
</dbReference>
<dbReference type="InterPro" id="IPR029063">
    <property type="entry name" value="SAM-dependent_MTases_sf"/>
</dbReference>
<proteinExistence type="inferred from homology"/>
<evidence type="ECO:0000256" key="1">
    <source>
        <dbReference type="ARBA" id="ARBA00004496"/>
    </source>
</evidence>
<evidence type="ECO:0000256" key="2">
    <source>
        <dbReference type="ARBA" id="ARBA00005369"/>
    </source>
</evidence>
<evidence type="ECO:0000313" key="12">
    <source>
        <dbReference type="EMBL" id="BBA99060.1"/>
    </source>
</evidence>
<evidence type="ECO:0000256" key="7">
    <source>
        <dbReference type="ARBA" id="ARBA00022679"/>
    </source>
</evidence>
<dbReference type="EC" id="2.1.1.77" evidence="3"/>
<keyword evidence="7 12" id="KW-0808">Transferase</keyword>
<evidence type="ECO:0000313" key="13">
    <source>
        <dbReference type="Proteomes" id="UP000595703"/>
    </source>
</evidence>
<evidence type="ECO:0000256" key="6">
    <source>
        <dbReference type="ARBA" id="ARBA00022603"/>
    </source>
</evidence>
<dbReference type="PANTHER" id="PTHR11579:SF0">
    <property type="entry name" value="PROTEIN-L-ISOASPARTATE(D-ASPARTATE) O-METHYLTRANSFERASE"/>
    <property type="match status" value="1"/>
</dbReference>
<comment type="similarity">
    <text evidence="2">Belongs to the methyltransferase superfamily. L-isoaspartyl/D-aspartyl protein methyltransferase family.</text>
</comment>
<dbReference type="KEGG" id="arev:RVR_5522"/>
<dbReference type="InterPro" id="IPR000682">
    <property type="entry name" value="PCMT"/>
</dbReference>
<dbReference type="GO" id="GO:0005737">
    <property type="term" value="C:cytoplasm"/>
    <property type="evidence" value="ECO:0007669"/>
    <property type="project" value="UniProtKB-SubCell"/>
</dbReference>
<evidence type="ECO:0000256" key="8">
    <source>
        <dbReference type="ARBA" id="ARBA00022691"/>
    </source>
</evidence>
<reference evidence="12 13" key="2">
    <citation type="journal article" date="2011" name="J. Antibiot.">
        <title>Furaquinocins I and J: novel polyketide isoprenoid hybrid compounds from Streptomyces reveromyceticus SN-593.</title>
        <authorList>
            <person name="Panthee S."/>
            <person name="Takahashi S."/>
            <person name="Takagi H."/>
            <person name="Nogawa T."/>
            <person name="Oowada E."/>
            <person name="Uramoto M."/>
            <person name="Osada H."/>
        </authorList>
    </citation>
    <scope>NUCLEOTIDE SEQUENCE [LARGE SCALE GENOMIC DNA]</scope>
    <source>
        <strain evidence="12 13">SN-593</strain>
    </source>
</reference>
<evidence type="ECO:0000256" key="4">
    <source>
        <dbReference type="ARBA" id="ARBA00013346"/>
    </source>
</evidence>
<dbReference type="PANTHER" id="PTHR11579">
    <property type="entry name" value="PROTEIN-L-ISOASPARTATE O-METHYLTRANSFERASE"/>
    <property type="match status" value="1"/>
</dbReference>
<dbReference type="SUPFAM" id="SSF53335">
    <property type="entry name" value="S-adenosyl-L-methionine-dependent methyltransferases"/>
    <property type="match status" value="1"/>
</dbReference>
<keyword evidence="6 12" id="KW-0489">Methyltransferase</keyword>
<dbReference type="GO" id="GO:0032259">
    <property type="term" value="P:methylation"/>
    <property type="evidence" value="ECO:0007669"/>
    <property type="project" value="UniProtKB-KW"/>
</dbReference>
<evidence type="ECO:0000256" key="10">
    <source>
        <dbReference type="ARBA" id="ARBA00031323"/>
    </source>
</evidence>
<dbReference type="Pfam" id="PF01135">
    <property type="entry name" value="PCMT"/>
    <property type="match status" value="1"/>
</dbReference>
<keyword evidence="8" id="KW-0949">S-adenosyl-L-methionine</keyword>
<keyword evidence="5" id="KW-0963">Cytoplasm</keyword>
<evidence type="ECO:0000256" key="3">
    <source>
        <dbReference type="ARBA" id="ARBA00011890"/>
    </source>
</evidence>
<gene>
    <name evidence="12" type="ORF">RVR_5522</name>
</gene>